<protein>
    <recommendedName>
        <fullName evidence="5">Ig-like domain-containing protein</fullName>
    </recommendedName>
</protein>
<name>A0A6A6SQ41_9PLEO</name>
<dbReference type="Proteomes" id="UP000799324">
    <property type="component" value="Unassembled WGS sequence"/>
</dbReference>
<keyword evidence="4" id="KW-1185">Reference proteome</keyword>
<organism evidence="3 4">
    <name type="scientific">Lophiostoma macrostomum CBS 122681</name>
    <dbReference type="NCBI Taxonomy" id="1314788"/>
    <lineage>
        <taxon>Eukaryota</taxon>
        <taxon>Fungi</taxon>
        <taxon>Dikarya</taxon>
        <taxon>Ascomycota</taxon>
        <taxon>Pezizomycotina</taxon>
        <taxon>Dothideomycetes</taxon>
        <taxon>Pleosporomycetidae</taxon>
        <taxon>Pleosporales</taxon>
        <taxon>Lophiostomataceae</taxon>
        <taxon>Lophiostoma</taxon>
    </lineage>
</organism>
<dbReference type="AlphaFoldDB" id="A0A6A6SQ41"/>
<evidence type="ECO:0000256" key="1">
    <source>
        <dbReference type="SAM" id="MobiDB-lite"/>
    </source>
</evidence>
<evidence type="ECO:0000313" key="4">
    <source>
        <dbReference type="Proteomes" id="UP000799324"/>
    </source>
</evidence>
<keyword evidence="2" id="KW-0732">Signal</keyword>
<dbReference type="OrthoDB" id="5358886at2759"/>
<evidence type="ECO:0000256" key="2">
    <source>
        <dbReference type="SAM" id="SignalP"/>
    </source>
</evidence>
<sequence>MFILTIGGLLLACMFGSALASSECKRCPYTLCPNVDPGNSTVLSCWTNGSPIGDNDTIWLKTTRGCYYTEYDLPEHEGDYTEELPYCGSVAPNWTTTGIRTKYLSDCYSGPTPSQYIVWTTWYKTTKNCYIHELTLHRVEDADELDDCGPARSDQDPHDHDPPTTTTTPTTTATATATTTAKAKAVTAPMPLWTKSQSEERDLEARGDLQRRFLYNTTAAEDYINCTTNASLAHPGQIERTYEYGEEIILQCGTYGDAYPDKIFLLTTQFCYIKDNETDPTLFDSSDRWLYYPHCEWAKGADE</sequence>
<evidence type="ECO:0000313" key="3">
    <source>
        <dbReference type="EMBL" id="KAF2648284.1"/>
    </source>
</evidence>
<feature type="region of interest" description="Disordered" evidence="1">
    <location>
        <begin position="146"/>
        <end position="184"/>
    </location>
</feature>
<feature type="signal peptide" evidence="2">
    <location>
        <begin position="1"/>
        <end position="20"/>
    </location>
</feature>
<feature type="chain" id="PRO_5025683116" description="Ig-like domain-containing protein" evidence="2">
    <location>
        <begin position="21"/>
        <end position="303"/>
    </location>
</feature>
<feature type="compositionally biased region" description="Basic and acidic residues" evidence="1">
    <location>
        <begin position="153"/>
        <end position="162"/>
    </location>
</feature>
<feature type="compositionally biased region" description="Low complexity" evidence="1">
    <location>
        <begin position="163"/>
        <end position="184"/>
    </location>
</feature>
<reference evidence="3" key="1">
    <citation type="journal article" date="2020" name="Stud. Mycol.">
        <title>101 Dothideomycetes genomes: a test case for predicting lifestyles and emergence of pathogens.</title>
        <authorList>
            <person name="Haridas S."/>
            <person name="Albert R."/>
            <person name="Binder M."/>
            <person name="Bloem J."/>
            <person name="Labutti K."/>
            <person name="Salamov A."/>
            <person name="Andreopoulos B."/>
            <person name="Baker S."/>
            <person name="Barry K."/>
            <person name="Bills G."/>
            <person name="Bluhm B."/>
            <person name="Cannon C."/>
            <person name="Castanera R."/>
            <person name="Culley D."/>
            <person name="Daum C."/>
            <person name="Ezra D."/>
            <person name="Gonzalez J."/>
            <person name="Henrissat B."/>
            <person name="Kuo A."/>
            <person name="Liang C."/>
            <person name="Lipzen A."/>
            <person name="Lutzoni F."/>
            <person name="Magnuson J."/>
            <person name="Mondo S."/>
            <person name="Nolan M."/>
            <person name="Ohm R."/>
            <person name="Pangilinan J."/>
            <person name="Park H.-J."/>
            <person name="Ramirez L."/>
            <person name="Alfaro M."/>
            <person name="Sun H."/>
            <person name="Tritt A."/>
            <person name="Yoshinaga Y."/>
            <person name="Zwiers L.-H."/>
            <person name="Turgeon B."/>
            <person name="Goodwin S."/>
            <person name="Spatafora J."/>
            <person name="Crous P."/>
            <person name="Grigoriev I."/>
        </authorList>
    </citation>
    <scope>NUCLEOTIDE SEQUENCE</scope>
    <source>
        <strain evidence="3">CBS 122681</strain>
    </source>
</reference>
<dbReference type="EMBL" id="MU004547">
    <property type="protein sequence ID" value="KAF2648284.1"/>
    <property type="molecule type" value="Genomic_DNA"/>
</dbReference>
<gene>
    <name evidence="3" type="ORF">K491DRAFT_722715</name>
</gene>
<evidence type="ECO:0008006" key="5">
    <source>
        <dbReference type="Google" id="ProtNLM"/>
    </source>
</evidence>
<accession>A0A6A6SQ41</accession>
<proteinExistence type="predicted"/>